<evidence type="ECO:0000313" key="1">
    <source>
        <dbReference type="EMBL" id="UUC44222.1"/>
    </source>
</evidence>
<evidence type="ECO:0000313" key="2">
    <source>
        <dbReference type="Proteomes" id="UP001059844"/>
    </source>
</evidence>
<dbReference type="PROSITE" id="PS51257">
    <property type="entry name" value="PROKAR_LIPOPROTEIN"/>
    <property type="match status" value="1"/>
</dbReference>
<name>A0ABY5IRP4_9FLAO</name>
<evidence type="ECO:0008006" key="3">
    <source>
        <dbReference type="Google" id="ProtNLM"/>
    </source>
</evidence>
<sequence length="152" mass="17228">MRKIGFVFALFILITGCKKNADKEKINDSEIAMVPTVQEECYAYRNDGNTIYMHLKKEADKVTGNLEYAYSEKDSNTGTFEGTIKNDVLIAMYTFTSEGTKSRREVAFQVKDNTLIEGYGEVTEQDSTVKFKSPDKLVFNSDMPLTKVDCKK</sequence>
<accession>A0ABY5IRP4</accession>
<dbReference type="Proteomes" id="UP001059844">
    <property type="component" value="Chromosome"/>
</dbReference>
<organism evidence="1 2">
    <name type="scientific">Flavobacterium cerinum</name>
    <dbReference type="NCBI Taxonomy" id="2502784"/>
    <lineage>
        <taxon>Bacteria</taxon>
        <taxon>Pseudomonadati</taxon>
        <taxon>Bacteroidota</taxon>
        <taxon>Flavobacteriia</taxon>
        <taxon>Flavobacteriales</taxon>
        <taxon>Flavobacteriaceae</taxon>
        <taxon>Flavobacterium</taxon>
    </lineage>
</organism>
<keyword evidence="2" id="KW-1185">Reference proteome</keyword>
<gene>
    <name evidence="1" type="ORF">NOX80_11325</name>
</gene>
<dbReference type="EMBL" id="CP101751">
    <property type="protein sequence ID" value="UUC44222.1"/>
    <property type="molecule type" value="Genomic_DNA"/>
</dbReference>
<reference evidence="1" key="1">
    <citation type="submission" date="2022-07" db="EMBL/GenBank/DDBJ databases">
        <title>Isolation, identification, and degradation of a PFOSA degrading strain from sewage treatment plant.</title>
        <authorList>
            <person name="Zhang L."/>
            <person name="Huo Y."/>
        </authorList>
    </citation>
    <scope>NUCLEOTIDE SEQUENCE</scope>
    <source>
        <strain evidence="1">C1</strain>
    </source>
</reference>
<proteinExistence type="predicted"/>
<dbReference type="RefSeq" id="WP_256549895.1">
    <property type="nucleotide sequence ID" value="NZ_CP101751.1"/>
</dbReference>
<protein>
    <recommendedName>
        <fullName evidence="3">Copper resistance protein NlpE</fullName>
    </recommendedName>
</protein>